<dbReference type="InterPro" id="IPR044087">
    <property type="entry name" value="NahD-like"/>
</dbReference>
<dbReference type="CDD" id="cd03022">
    <property type="entry name" value="DsbA_HCCA_Iso"/>
    <property type="match status" value="1"/>
</dbReference>
<sequence length="217" mass="23759">MAAPIRFLFDVVSPYAYLAWTQLPAIAERHGRSIDPVPVLFAGLLRAHGTRGPAEVPARRDYVVKDIQRIAHRFGVPIDLPPAHPFNPLRALRTASIPIPHPTPRIALVDAIFSAVWRLGRNVEDPQVIEEIGATVGLDPAVIAEASSDETKARLRTQTDEAIELGVFGVPTMLVDGEMFWGCDSLPHLDTFLGGTNPVSAEFCERWRTLGSTAQRA</sequence>
<keyword evidence="4" id="KW-1185">Reference proteome</keyword>
<feature type="domain" description="DSBA-like thioredoxin" evidence="2">
    <location>
        <begin position="5"/>
        <end position="192"/>
    </location>
</feature>
<keyword evidence="1 3" id="KW-0413">Isomerase</keyword>
<proteinExistence type="inferred from homology"/>
<dbReference type="InterPro" id="IPR001853">
    <property type="entry name" value="DSBA-like_thioredoxin_dom"/>
</dbReference>
<dbReference type="GO" id="GO:0016853">
    <property type="term" value="F:isomerase activity"/>
    <property type="evidence" value="ECO:0007669"/>
    <property type="project" value="UniProtKB-KW"/>
</dbReference>
<dbReference type="InterPro" id="IPR036249">
    <property type="entry name" value="Thioredoxin-like_sf"/>
</dbReference>
<dbReference type="Gene3D" id="3.40.30.10">
    <property type="entry name" value="Glutaredoxin"/>
    <property type="match status" value="1"/>
</dbReference>
<gene>
    <name evidence="3" type="ORF">LZC94_08040</name>
</gene>
<dbReference type="Proteomes" id="UP001370348">
    <property type="component" value="Chromosome"/>
</dbReference>
<dbReference type="EMBL" id="CP089984">
    <property type="protein sequence ID" value="WXB17218.1"/>
    <property type="molecule type" value="Genomic_DNA"/>
</dbReference>
<evidence type="ECO:0000313" key="3">
    <source>
        <dbReference type="EMBL" id="WXB17218.1"/>
    </source>
</evidence>
<evidence type="ECO:0000259" key="2">
    <source>
        <dbReference type="Pfam" id="PF01323"/>
    </source>
</evidence>
<comment type="similarity">
    <text evidence="1">Belongs to the GST superfamily. NadH family.</text>
</comment>
<accession>A0ABZ2M545</accession>
<organism evidence="3 4">
    <name type="scientific">Pendulispora albinea</name>
    <dbReference type="NCBI Taxonomy" id="2741071"/>
    <lineage>
        <taxon>Bacteria</taxon>
        <taxon>Pseudomonadati</taxon>
        <taxon>Myxococcota</taxon>
        <taxon>Myxococcia</taxon>
        <taxon>Myxococcales</taxon>
        <taxon>Sorangiineae</taxon>
        <taxon>Pendulisporaceae</taxon>
        <taxon>Pendulispora</taxon>
    </lineage>
</organism>
<dbReference type="InterPro" id="IPR014440">
    <property type="entry name" value="HCCAis_GSTk"/>
</dbReference>
<evidence type="ECO:0000256" key="1">
    <source>
        <dbReference type="PIRNR" id="PIRNR006386"/>
    </source>
</evidence>
<dbReference type="EC" id="5.99.1.4" evidence="1"/>
<comment type="catalytic activity">
    <reaction evidence="1">
        <text>2-hydroxychromene-2-carboxylate = (3E)-4-(2-hydroxyphenyl)-2-oxobut-3-enoate</text>
        <dbReference type="Rhea" id="RHEA:27401"/>
        <dbReference type="ChEBI" id="CHEBI:59350"/>
        <dbReference type="ChEBI" id="CHEBI:59353"/>
        <dbReference type="EC" id="5.99.1.4"/>
    </reaction>
</comment>
<dbReference type="PIRSF" id="PIRSF006386">
    <property type="entry name" value="HCCAis_GSTk"/>
    <property type="match status" value="1"/>
</dbReference>
<evidence type="ECO:0000313" key="4">
    <source>
        <dbReference type="Proteomes" id="UP001370348"/>
    </source>
</evidence>
<dbReference type="SUPFAM" id="SSF52833">
    <property type="entry name" value="Thioredoxin-like"/>
    <property type="match status" value="1"/>
</dbReference>
<dbReference type="PANTHER" id="PTHR42943">
    <property type="entry name" value="GLUTATHIONE S-TRANSFERASE KAPPA"/>
    <property type="match status" value="1"/>
</dbReference>
<dbReference type="PANTHER" id="PTHR42943:SF2">
    <property type="entry name" value="GLUTATHIONE S-TRANSFERASE KAPPA 1"/>
    <property type="match status" value="1"/>
</dbReference>
<dbReference type="InterPro" id="IPR051924">
    <property type="entry name" value="GST_Kappa/NadH"/>
</dbReference>
<name>A0ABZ2M545_9BACT</name>
<dbReference type="RefSeq" id="WP_394826848.1">
    <property type="nucleotide sequence ID" value="NZ_CP089984.1"/>
</dbReference>
<dbReference type="Pfam" id="PF01323">
    <property type="entry name" value="DSBA"/>
    <property type="match status" value="1"/>
</dbReference>
<protein>
    <recommendedName>
        <fullName evidence="1">2-hydroxychromene-2-carboxylate isomerase</fullName>
        <ecNumber evidence="1">5.99.1.4</ecNumber>
    </recommendedName>
</protein>
<reference evidence="3 4" key="1">
    <citation type="submission" date="2021-12" db="EMBL/GenBank/DDBJ databases">
        <title>Discovery of the Pendulisporaceae a myxobacterial family with distinct sporulation behavior and unique specialized metabolism.</title>
        <authorList>
            <person name="Garcia R."/>
            <person name="Popoff A."/>
            <person name="Bader C.D."/>
            <person name="Loehr J."/>
            <person name="Walesch S."/>
            <person name="Walt C."/>
            <person name="Boldt J."/>
            <person name="Bunk B."/>
            <person name="Haeckl F.J.F.P.J."/>
            <person name="Gunesch A.P."/>
            <person name="Birkelbach J."/>
            <person name="Nuebel U."/>
            <person name="Pietschmann T."/>
            <person name="Bach T."/>
            <person name="Mueller R."/>
        </authorList>
    </citation>
    <scope>NUCLEOTIDE SEQUENCE [LARGE SCALE GENOMIC DNA]</scope>
    <source>
        <strain evidence="3 4">MSr11954</strain>
    </source>
</reference>